<proteinExistence type="inferred from homology"/>
<keyword evidence="6" id="KW-0333">Golgi apparatus</keyword>
<comment type="subcellular location">
    <subcellularLocation>
        <location evidence="6">Golgi apparatus</location>
        <location evidence="6">Golgi stack membrane</location>
        <topology evidence="6">Single-pass type II membrane protein</topology>
    </subcellularLocation>
</comment>
<dbReference type="GO" id="GO:0042546">
    <property type="term" value="P:cell wall biogenesis"/>
    <property type="evidence" value="ECO:0007669"/>
    <property type="project" value="InterPro"/>
</dbReference>
<comment type="function">
    <text evidence="6">May be involved in cell wall biosynthesis.</text>
</comment>
<keyword evidence="8" id="KW-1185">Reference proteome</keyword>
<dbReference type="GO" id="GO:0032580">
    <property type="term" value="C:Golgi cisterna membrane"/>
    <property type="evidence" value="ECO:0007669"/>
    <property type="project" value="UniProtKB-SubCell"/>
</dbReference>
<name>A0A9E7GVI1_9LILI</name>
<evidence type="ECO:0000256" key="6">
    <source>
        <dbReference type="RuleBase" id="RU367004"/>
    </source>
</evidence>
<reference evidence="7" key="1">
    <citation type="submission" date="2022-05" db="EMBL/GenBank/DDBJ databases">
        <title>The Musa troglodytarum L. genome provides insights into the mechanism of non-climacteric behaviour and enrichment of carotenoids.</title>
        <authorList>
            <person name="Wang J."/>
        </authorList>
    </citation>
    <scope>NUCLEOTIDE SEQUENCE</scope>
    <source>
        <tissue evidence="7">Leaf</tissue>
    </source>
</reference>
<dbReference type="OrthoDB" id="734763at2759"/>
<dbReference type="PANTHER" id="PTHR31889:SF2">
    <property type="entry name" value="FUCOSYLTRANSFERASE 3"/>
    <property type="match status" value="1"/>
</dbReference>
<gene>
    <name evidence="7" type="ORF">MUK42_11583</name>
</gene>
<evidence type="ECO:0000256" key="2">
    <source>
        <dbReference type="ARBA" id="ARBA00022676"/>
    </source>
</evidence>
<dbReference type="PANTHER" id="PTHR31889">
    <property type="entry name" value="FUCOSYLTRANSFERASE 2-RELATED"/>
    <property type="match status" value="1"/>
</dbReference>
<dbReference type="GO" id="GO:0071555">
    <property type="term" value="P:cell wall organization"/>
    <property type="evidence" value="ECO:0007669"/>
    <property type="project" value="UniProtKB-UniRule"/>
</dbReference>
<keyword evidence="4" id="KW-0325">Glycoprotein</keyword>
<evidence type="ECO:0000313" key="7">
    <source>
        <dbReference type="EMBL" id="URE19067.1"/>
    </source>
</evidence>
<evidence type="ECO:0000256" key="4">
    <source>
        <dbReference type="ARBA" id="ARBA00023180"/>
    </source>
</evidence>
<sequence>ERPKDRLLGGLLSPEFDEASCLSRDQSAQYWKQSNHTPSPYLLQKLRNYESLHRRCGPNTELYNKSIEQLKSNASTRPSECNYVVWLESGGIGNRVISMVSTFLYALLNDKVFLLKLPDDFHGIFCEPFPGTSWILYSDFPIQDLDGFDISHPQIYGNIRKNNLLRNDMDAAKHSLPPYLYLYLIHDYSGFDKMFYCEEGQRLLRRFAWLFLKSNRYYVPAFFLNSEYSEELSLLFPEKATVFLYLSRMFGFAPFPFERMVSQIINCSLTGNILPEIVEEESAAPTTSGTNRKAVLVVSLHSGYFEKIRNMYYEHSTTTGEVISVYQPSQEKEQHTEKQSHNVKALSEIYLLSFSDVLLTTTFSTFGYVAQGLGGLRPWLLVRPDDHDLCLHSTSMEPCFHFPPSYDCKARKKVDIGSVAPYLRHCEDFPHGVRLFD</sequence>
<accession>A0A9E7GVI1</accession>
<dbReference type="InterPro" id="IPR004938">
    <property type="entry name" value="XG_FTase"/>
</dbReference>
<comment type="similarity">
    <text evidence="1 6">Belongs to the glycosyltransferase 37 family.</text>
</comment>
<keyword evidence="2 6" id="KW-0328">Glycosyltransferase</keyword>
<keyword evidence="5 6" id="KW-0961">Cell wall biogenesis/degradation</keyword>
<dbReference type="AlphaFoldDB" id="A0A9E7GVI1"/>
<dbReference type="Pfam" id="PF03254">
    <property type="entry name" value="XG_FTase"/>
    <property type="match status" value="1"/>
</dbReference>
<evidence type="ECO:0000256" key="1">
    <source>
        <dbReference type="ARBA" id="ARBA00010481"/>
    </source>
</evidence>
<organism evidence="7 8">
    <name type="scientific">Musa troglodytarum</name>
    <name type="common">fe'i banana</name>
    <dbReference type="NCBI Taxonomy" id="320322"/>
    <lineage>
        <taxon>Eukaryota</taxon>
        <taxon>Viridiplantae</taxon>
        <taxon>Streptophyta</taxon>
        <taxon>Embryophyta</taxon>
        <taxon>Tracheophyta</taxon>
        <taxon>Spermatophyta</taxon>
        <taxon>Magnoliopsida</taxon>
        <taxon>Liliopsida</taxon>
        <taxon>Zingiberales</taxon>
        <taxon>Musaceae</taxon>
        <taxon>Musa</taxon>
    </lineage>
</organism>
<dbReference type="EMBL" id="CP097509">
    <property type="protein sequence ID" value="URE19067.1"/>
    <property type="molecule type" value="Genomic_DNA"/>
</dbReference>
<dbReference type="GO" id="GO:0009969">
    <property type="term" value="P:xyloglucan biosynthetic process"/>
    <property type="evidence" value="ECO:0007669"/>
    <property type="project" value="TreeGrafter"/>
</dbReference>
<dbReference type="GO" id="GO:0008107">
    <property type="term" value="F:galactoside 2-alpha-L-fucosyltransferase activity"/>
    <property type="evidence" value="ECO:0007669"/>
    <property type="project" value="InterPro"/>
</dbReference>
<dbReference type="Proteomes" id="UP001055439">
    <property type="component" value="Chromosome 7"/>
</dbReference>
<evidence type="ECO:0000256" key="5">
    <source>
        <dbReference type="ARBA" id="ARBA00023316"/>
    </source>
</evidence>
<dbReference type="EC" id="2.4.1.-" evidence="6"/>
<keyword evidence="3 6" id="KW-0808">Transferase</keyword>
<feature type="non-terminal residue" evidence="7">
    <location>
        <position position="1"/>
    </location>
</feature>
<protein>
    <recommendedName>
        <fullName evidence="6">Fucosyltransferase</fullName>
        <ecNumber evidence="6">2.4.1.-</ecNumber>
    </recommendedName>
</protein>
<evidence type="ECO:0000313" key="8">
    <source>
        <dbReference type="Proteomes" id="UP001055439"/>
    </source>
</evidence>
<evidence type="ECO:0000256" key="3">
    <source>
        <dbReference type="ARBA" id="ARBA00022679"/>
    </source>
</evidence>